<evidence type="ECO:0000313" key="8">
    <source>
        <dbReference type="EMBL" id="BDU74576.1"/>
    </source>
</evidence>
<comment type="catalytic activity">
    <reaction evidence="1">
        <text>ATP + protein L-histidine = ADP + protein N-phospho-L-histidine.</text>
        <dbReference type="EC" id="2.7.13.3"/>
    </reaction>
</comment>
<dbReference type="Proteomes" id="UP001238179">
    <property type="component" value="Chromosome"/>
</dbReference>
<dbReference type="KEGG" id="msil:METEAL_37500"/>
<organism evidence="8 9">
    <name type="scientific">Mesoterricola silvestris</name>
    <dbReference type="NCBI Taxonomy" id="2927979"/>
    <lineage>
        <taxon>Bacteria</taxon>
        <taxon>Pseudomonadati</taxon>
        <taxon>Acidobacteriota</taxon>
        <taxon>Holophagae</taxon>
        <taxon>Holophagales</taxon>
        <taxon>Holophagaceae</taxon>
        <taxon>Mesoterricola</taxon>
    </lineage>
</organism>
<dbReference type="InterPro" id="IPR011006">
    <property type="entry name" value="CheY-like_superfamily"/>
</dbReference>
<protein>
    <recommendedName>
        <fullName evidence="2">histidine kinase</fullName>
        <ecNumber evidence="2">2.7.13.3</ecNumber>
    </recommendedName>
</protein>
<dbReference type="PROSITE" id="PS50110">
    <property type="entry name" value="RESPONSE_REGULATORY"/>
    <property type="match status" value="2"/>
</dbReference>
<evidence type="ECO:0000259" key="7">
    <source>
        <dbReference type="PROSITE" id="PS50110"/>
    </source>
</evidence>
<feature type="coiled-coil region" evidence="5">
    <location>
        <begin position="119"/>
        <end position="146"/>
    </location>
</feature>
<feature type="domain" description="Histidine kinase" evidence="6">
    <location>
        <begin position="155"/>
        <end position="376"/>
    </location>
</feature>
<dbReference type="SMART" id="SM00387">
    <property type="entry name" value="HATPase_c"/>
    <property type="match status" value="1"/>
</dbReference>
<dbReference type="InterPro" id="IPR003594">
    <property type="entry name" value="HATPase_dom"/>
</dbReference>
<dbReference type="Gene3D" id="3.30.565.10">
    <property type="entry name" value="Histidine kinase-like ATPase, C-terminal domain"/>
    <property type="match status" value="1"/>
</dbReference>
<accession>A0AA48GK94</accession>
<sequence>MTEPILILLVEDDQGLTELVREEIAQRGWGFLHAGTGQAALELLASRRPDLVLLDFSLPDMTAVEILDRADMPPFIVTTGSGDERIAVEMMKKGALDYLVKDAHYLGALPGAVERSLHAVGIERQLREAREQLKASDALLRNAQKMESLGRMAGGIAHDFNNLFQAIQGNLEVAILEGTAPGAARASVTRALKVLARASELAHRMLDVSGKGFRRSENLDLNRLVQDCLAARGAAGVSFVPGSGLPPVDGDSGQLAEVLDGLVSNAREALGEAGGTIRIATRIQDLLEGDPGSGHWIHPPPGAGPLVCLSVEDPGAGMTQEVLDRAFDPFFSTYRPGRGLGLPTALGILKGHGAGLWVRSVPGEGTTLRLFFPPVEDPTPEPAPPAPPSGKAALLLVDDDEDLQETLGDFLRDNLGYRVIQARDGLEAVEAYRRERGILGLILMDATMPRMAGPEAFRIIREMDPGARAILCSGFSEEAGARVARDGGFLGFLKKPFGLKALEETIARALGS</sequence>
<dbReference type="Gene3D" id="1.10.287.130">
    <property type="match status" value="1"/>
</dbReference>
<evidence type="ECO:0000256" key="5">
    <source>
        <dbReference type="SAM" id="Coils"/>
    </source>
</evidence>
<evidence type="ECO:0000313" key="9">
    <source>
        <dbReference type="Proteomes" id="UP001238179"/>
    </source>
</evidence>
<dbReference type="SUPFAM" id="SSF52172">
    <property type="entry name" value="CheY-like"/>
    <property type="match status" value="2"/>
</dbReference>
<dbReference type="CDD" id="cd00082">
    <property type="entry name" value="HisKA"/>
    <property type="match status" value="1"/>
</dbReference>
<dbReference type="EC" id="2.7.13.3" evidence="2"/>
<dbReference type="InterPro" id="IPR005467">
    <property type="entry name" value="His_kinase_dom"/>
</dbReference>
<dbReference type="InterPro" id="IPR036890">
    <property type="entry name" value="HATPase_C_sf"/>
</dbReference>
<dbReference type="InterPro" id="IPR004358">
    <property type="entry name" value="Sig_transdc_His_kin-like_C"/>
</dbReference>
<dbReference type="PANTHER" id="PTHR43547">
    <property type="entry name" value="TWO-COMPONENT HISTIDINE KINASE"/>
    <property type="match status" value="1"/>
</dbReference>
<dbReference type="PANTHER" id="PTHR43547:SF2">
    <property type="entry name" value="HYBRID SIGNAL TRANSDUCTION HISTIDINE KINASE C"/>
    <property type="match status" value="1"/>
</dbReference>
<feature type="domain" description="Response regulatory" evidence="7">
    <location>
        <begin position="6"/>
        <end position="116"/>
    </location>
</feature>
<dbReference type="PROSITE" id="PS50109">
    <property type="entry name" value="HIS_KIN"/>
    <property type="match status" value="1"/>
</dbReference>
<dbReference type="PRINTS" id="PR00344">
    <property type="entry name" value="BCTRLSENSOR"/>
</dbReference>
<gene>
    <name evidence="8" type="ORF">METEAL_37500</name>
</gene>
<dbReference type="Gene3D" id="3.40.50.2300">
    <property type="match status" value="2"/>
</dbReference>
<dbReference type="SUPFAM" id="SSF55874">
    <property type="entry name" value="ATPase domain of HSP90 chaperone/DNA topoisomerase II/histidine kinase"/>
    <property type="match status" value="1"/>
</dbReference>
<keyword evidence="9" id="KW-1185">Reference proteome</keyword>
<dbReference type="CDD" id="cd17546">
    <property type="entry name" value="REC_hyHK_CKI1_RcsC-like"/>
    <property type="match status" value="1"/>
</dbReference>
<feature type="modified residue" description="4-aspartylphosphate" evidence="4">
    <location>
        <position position="445"/>
    </location>
</feature>
<name>A0AA48GK94_9BACT</name>
<proteinExistence type="predicted"/>
<evidence type="ECO:0000259" key="6">
    <source>
        <dbReference type="PROSITE" id="PS50109"/>
    </source>
</evidence>
<dbReference type="InterPro" id="IPR036097">
    <property type="entry name" value="HisK_dim/P_sf"/>
</dbReference>
<feature type="modified residue" description="4-aspartylphosphate" evidence="4">
    <location>
        <position position="55"/>
    </location>
</feature>
<reference evidence="9" key="1">
    <citation type="journal article" date="2023" name="Int. J. Syst. Evol. Microbiol.">
        <title>Mesoterricola silvestris gen. nov., sp. nov., Mesoterricola sediminis sp. nov., Geothrix oryzae sp. nov., Geothrix edaphica sp. nov., Geothrix rubra sp. nov., and Geothrix limicola sp. nov., six novel members of Acidobacteriota isolated from soils.</title>
        <authorList>
            <person name="Itoh H."/>
            <person name="Sugisawa Y."/>
            <person name="Mise K."/>
            <person name="Xu Z."/>
            <person name="Kuniyasu M."/>
            <person name="Ushijima N."/>
            <person name="Kawano K."/>
            <person name="Kobayashi E."/>
            <person name="Shiratori Y."/>
            <person name="Masuda Y."/>
            <person name="Senoo K."/>
        </authorList>
    </citation>
    <scope>NUCLEOTIDE SEQUENCE [LARGE SCALE GENOMIC DNA]</scope>
    <source>
        <strain evidence="9">W79</strain>
    </source>
</reference>
<keyword evidence="5" id="KW-0175">Coiled coil</keyword>
<dbReference type="EMBL" id="AP027080">
    <property type="protein sequence ID" value="BDU74576.1"/>
    <property type="molecule type" value="Genomic_DNA"/>
</dbReference>
<dbReference type="Pfam" id="PF02518">
    <property type="entry name" value="HATPase_c"/>
    <property type="match status" value="1"/>
</dbReference>
<dbReference type="RefSeq" id="WP_316413251.1">
    <property type="nucleotide sequence ID" value="NZ_AP027080.1"/>
</dbReference>
<dbReference type="AlphaFoldDB" id="A0AA48GK94"/>
<evidence type="ECO:0000256" key="1">
    <source>
        <dbReference type="ARBA" id="ARBA00000085"/>
    </source>
</evidence>
<dbReference type="GO" id="GO:0000155">
    <property type="term" value="F:phosphorelay sensor kinase activity"/>
    <property type="evidence" value="ECO:0007669"/>
    <property type="project" value="InterPro"/>
</dbReference>
<feature type="domain" description="Response regulatory" evidence="7">
    <location>
        <begin position="393"/>
        <end position="510"/>
    </location>
</feature>
<dbReference type="SMART" id="SM00448">
    <property type="entry name" value="REC"/>
    <property type="match status" value="2"/>
</dbReference>
<evidence type="ECO:0000256" key="2">
    <source>
        <dbReference type="ARBA" id="ARBA00012438"/>
    </source>
</evidence>
<dbReference type="SUPFAM" id="SSF47384">
    <property type="entry name" value="Homodimeric domain of signal transducing histidine kinase"/>
    <property type="match status" value="1"/>
</dbReference>
<dbReference type="InterPro" id="IPR001789">
    <property type="entry name" value="Sig_transdc_resp-reg_receiver"/>
</dbReference>
<evidence type="ECO:0000256" key="3">
    <source>
        <dbReference type="ARBA" id="ARBA00022553"/>
    </source>
</evidence>
<keyword evidence="3 4" id="KW-0597">Phosphoprotein</keyword>
<evidence type="ECO:0000256" key="4">
    <source>
        <dbReference type="PROSITE-ProRule" id="PRU00169"/>
    </source>
</evidence>
<dbReference type="Pfam" id="PF00072">
    <property type="entry name" value="Response_reg"/>
    <property type="match status" value="2"/>
</dbReference>
<dbReference type="InterPro" id="IPR003661">
    <property type="entry name" value="HisK_dim/P_dom"/>
</dbReference>